<dbReference type="SUPFAM" id="SSF160544">
    <property type="entry name" value="EscU C-terminal domain-like"/>
    <property type="match status" value="1"/>
</dbReference>
<keyword evidence="15" id="KW-0282">Flagellum</keyword>
<keyword evidence="15" id="KW-0966">Cell projection</keyword>
<dbReference type="InterPro" id="IPR029025">
    <property type="entry name" value="T3SS_substrate_exporter_C"/>
</dbReference>
<dbReference type="GO" id="GO:0044780">
    <property type="term" value="P:bacterial-type flagellum assembly"/>
    <property type="evidence" value="ECO:0007669"/>
    <property type="project" value="InterPro"/>
</dbReference>
<evidence type="ECO:0000256" key="1">
    <source>
        <dbReference type="ARBA" id="ARBA00004651"/>
    </source>
</evidence>
<dbReference type="Proteomes" id="UP000185739">
    <property type="component" value="Chromosome"/>
</dbReference>
<feature type="transmembrane region" description="Helical" evidence="13">
    <location>
        <begin position="76"/>
        <end position="97"/>
    </location>
</feature>
<dbReference type="GO" id="GO:0009306">
    <property type="term" value="P:protein secretion"/>
    <property type="evidence" value="ECO:0007669"/>
    <property type="project" value="InterPro"/>
</dbReference>
<evidence type="ECO:0000256" key="2">
    <source>
        <dbReference type="ARBA" id="ARBA00010690"/>
    </source>
</evidence>
<dbReference type="STRING" id="96773.Tchl_0432"/>
<evidence type="ECO:0000256" key="10">
    <source>
        <dbReference type="ARBA" id="ARBA00023136"/>
    </source>
</evidence>
<sequence length="427" mass="46383">MPPPPRFSASPNWRRIRPLFAAPAGTKCSDNARLQFHCPGVSMADDGSDQEKTEQATPRRLDKAREEGQVARSRELATFALLVGGVGGLWVMGAALYEQLGSIMEQAFLFERTHAFEPRLMVLAGFELLRRALFGMMPLFALLALIALIAPALLGGWLVSAKALVPQFSKLDPVKGLKRVFSTQALAELFKALAKSFLVGGVGVTFLALHIDEFRVLTQMPVARALARALELAAQACALMVLTLVVVVLIDVPYQLWSHGKKLRMTKDEVRREHKESDGDPQVKGRIRMVQQQMARRRMMSKVPEADVVVTNPTHFAVALRYDAARMAAPRVVAKGADAVAARIRALAVDHGVPLLEAPVLARALHRHVDLDAEVPAALYTAVAELLAWAFGLRRAQREGGVPPAPPLLVVPPELEVAAVRAAGGEG</sequence>
<comment type="similarity">
    <text evidence="2 13">Belongs to the type III secretion exporter family.</text>
</comment>
<comment type="function">
    <text evidence="12 13">Required for formation of the rod structure in the basal body of the flagellar apparatus. Together with FliI and FliH, may constitute the export apparatus of flagellin.</text>
</comment>
<dbReference type="PANTHER" id="PTHR30531">
    <property type="entry name" value="FLAGELLAR BIOSYNTHETIC PROTEIN FLHB"/>
    <property type="match status" value="1"/>
</dbReference>
<dbReference type="Gene3D" id="3.40.1690.10">
    <property type="entry name" value="secretion proteins EscU"/>
    <property type="match status" value="1"/>
</dbReference>
<accession>A0A1L6F8R7</accession>
<evidence type="ECO:0000256" key="7">
    <source>
        <dbReference type="ARBA" id="ARBA00022795"/>
    </source>
</evidence>
<keyword evidence="7 13" id="KW-1005">Bacterial flagellum biogenesis</keyword>
<dbReference type="InterPro" id="IPR006136">
    <property type="entry name" value="FlhB"/>
</dbReference>
<dbReference type="InterPro" id="IPR006135">
    <property type="entry name" value="T3SS_substrate_exporter"/>
</dbReference>
<keyword evidence="9 13" id="KW-1133">Transmembrane helix</keyword>
<keyword evidence="6 13" id="KW-0812">Transmembrane</keyword>
<evidence type="ECO:0000256" key="6">
    <source>
        <dbReference type="ARBA" id="ARBA00022692"/>
    </source>
</evidence>
<feature type="transmembrane region" description="Helical" evidence="13">
    <location>
        <begin position="139"/>
        <end position="159"/>
    </location>
</feature>
<evidence type="ECO:0000313" key="15">
    <source>
        <dbReference type="EMBL" id="APR03304.1"/>
    </source>
</evidence>
<gene>
    <name evidence="13" type="primary">flhB</name>
    <name evidence="15" type="ORF">Tchl_0432</name>
</gene>
<keyword evidence="10 13" id="KW-0472">Membrane</keyword>
<evidence type="ECO:0000256" key="8">
    <source>
        <dbReference type="ARBA" id="ARBA00022927"/>
    </source>
</evidence>
<feature type="transmembrane region" description="Helical" evidence="13">
    <location>
        <begin position="232"/>
        <end position="257"/>
    </location>
</feature>
<dbReference type="Pfam" id="PF01312">
    <property type="entry name" value="Bac_export_2"/>
    <property type="match status" value="1"/>
</dbReference>
<evidence type="ECO:0000256" key="9">
    <source>
        <dbReference type="ARBA" id="ARBA00022989"/>
    </source>
</evidence>
<name>A0A1L6F8R7_9RHOO</name>
<evidence type="ECO:0000313" key="16">
    <source>
        <dbReference type="Proteomes" id="UP000185739"/>
    </source>
</evidence>
<feature type="transmembrane region" description="Helical" evidence="13">
    <location>
        <begin position="192"/>
        <end position="211"/>
    </location>
</feature>
<proteinExistence type="inferred from homology"/>
<dbReference type="GO" id="GO:0005886">
    <property type="term" value="C:plasma membrane"/>
    <property type="evidence" value="ECO:0007669"/>
    <property type="project" value="UniProtKB-SubCell"/>
</dbReference>
<evidence type="ECO:0000256" key="12">
    <source>
        <dbReference type="ARBA" id="ARBA00025078"/>
    </source>
</evidence>
<reference evidence="15 16" key="1">
    <citation type="submission" date="2016-12" db="EMBL/GenBank/DDBJ databases">
        <title>Complete genome sequence of Thauera chlorobenzoica, a Betaproteobacterium degrading haloaromatics anaerobically to CO2 and halides.</title>
        <authorList>
            <person name="Goris T."/>
            <person name="Mergelsberg M."/>
            <person name="Boll M."/>
        </authorList>
    </citation>
    <scope>NUCLEOTIDE SEQUENCE [LARGE SCALE GENOMIC DNA]</scope>
    <source>
        <strain evidence="15 16">3CB1</strain>
    </source>
</reference>
<feature type="compositionally biased region" description="Basic and acidic residues" evidence="14">
    <location>
        <begin position="49"/>
        <end position="68"/>
    </location>
</feature>
<keyword evidence="11 13" id="KW-1006">Bacterial flagellum protein export</keyword>
<dbReference type="NCBIfam" id="TIGR00328">
    <property type="entry name" value="flhB"/>
    <property type="match status" value="1"/>
</dbReference>
<keyword evidence="15" id="KW-0969">Cilium</keyword>
<dbReference type="PANTHER" id="PTHR30531:SF12">
    <property type="entry name" value="FLAGELLAR BIOSYNTHETIC PROTEIN FLHB"/>
    <property type="match status" value="1"/>
</dbReference>
<keyword evidence="8 13" id="KW-0653">Protein transport</keyword>
<evidence type="ECO:0000256" key="11">
    <source>
        <dbReference type="ARBA" id="ARBA00023225"/>
    </source>
</evidence>
<organism evidence="15 16">
    <name type="scientific">Thauera chlorobenzoica</name>
    <dbReference type="NCBI Taxonomy" id="96773"/>
    <lineage>
        <taxon>Bacteria</taxon>
        <taxon>Pseudomonadati</taxon>
        <taxon>Pseudomonadota</taxon>
        <taxon>Betaproteobacteria</taxon>
        <taxon>Rhodocyclales</taxon>
        <taxon>Zoogloeaceae</taxon>
        <taxon>Thauera</taxon>
    </lineage>
</organism>
<evidence type="ECO:0000256" key="13">
    <source>
        <dbReference type="RuleBase" id="RU364091"/>
    </source>
</evidence>
<evidence type="ECO:0000256" key="14">
    <source>
        <dbReference type="SAM" id="MobiDB-lite"/>
    </source>
</evidence>
<dbReference type="PRINTS" id="PR00950">
    <property type="entry name" value="TYPE3IMSPROT"/>
</dbReference>
<evidence type="ECO:0000256" key="3">
    <source>
        <dbReference type="ARBA" id="ARBA00021622"/>
    </source>
</evidence>
<dbReference type="AlphaFoldDB" id="A0A1L6F8R7"/>
<protein>
    <recommendedName>
        <fullName evidence="3 13">Flagellar biosynthetic protein FlhB</fullName>
    </recommendedName>
</protein>
<evidence type="ECO:0000256" key="4">
    <source>
        <dbReference type="ARBA" id="ARBA00022448"/>
    </source>
</evidence>
<keyword evidence="5 13" id="KW-1003">Cell membrane</keyword>
<keyword evidence="16" id="KW-1185">Reference proteome</keyword>
<keyword evidence="4 13" id="KW-0813">Transport</keyword>
<comment type="subcellular location">
    <subcellularLocation>
        <location evidence="1">Cell membrane</location>
        <topology evidence="1">Multi-pass membrane protein</topology>
    </subcellularLocation>
</comment>
<dbReference type="KEGG" id="tcl:Tchl_0432"/>
<evidence type="ECO:0000256" key="5">
    <source>
        <dbReference type="ARBA" id="ARBA00022475"/>
    </source>
</evidence>
<dbReference type="EMBL" id="CP018839">
    <property type="protein sequence ID" value="APR03304.1"/>
    <property type="molecule type" value="Genomic_DNA"/>
</dbReference>
<feature type="region of interest" description="Disordered" evidence="14">
    <location>
        <begin position="40"/>
        <end position="68"/>
    </location>
</feature>